<name>A0A1H4UJX1_9BRAD</name>
<proteinExistence type="predicted"/>
<gene>
    <name evidence="2" type="ORF">SAMN05444164_2488</name>
</gene>
<dbReference type="PANTHER" id="PTHR34957:SF1">
    <property type="entry name" value="NUCLEAR TRANSPORT FACTOR 2 (NTF2) FAMILY PROTEIN"/>
    <property type="match status" value="1"/>
</dbReference>
<dbReference type="PANTHER" id="PTHR34957">
    <property type="entry name" value="NUCLEAR TRANSPORT FACTOR 2 (NTF2) FAMILY PROTEIN"/>
    <property type="match status" value="1"/>
</dbReference>
<evidence type="ECO:0000259" key="1">
    <source>
        <dbReference type="Pfam" id="PF13474"/>
    </source>
</evidence>
<feature type="domain" description="SnoaL-like" evidence="1">
    <location>
        <begin position="195"/>
        <end position="314"/>
    </location>
</feature>
<sequence>MLRSTVGLCIIIVAGCWPLTTTEVRSEQAVKVDQADESYKDQIAAIHNAYWKSFAGADLWTIGQMWDQNDKSISAIFPAAATPAVGWDNIAESFRRAFSHNRDIKTDTRIIRTYRTGDLAWLISTVKFEAVQTQTGQPVLINRMFTTEIFALRGGVWKLVHYHGHNPEFAPPMEGPENMNVNVTVPKRAPSAVWAAYDKFGAAFQQKDLAQMFEVLDSDDEVSALQPTSPIPFLGIENVLASWKKTFADIESFTFDPQVLELSESGSTAWITDLSQFHIVFKDNPNEVRHFHNVMTTLIFRKRGHEWRLAHYHAHFGFSFDDHNH</sequence>
<dbReference type="SUPFAM" id="SSF54427">
    <property type="entry name" value="NTF2-like"/>
    <property type="match status" value="2"/>
</dbReference>
<dbReference type="PROSITE" id="PS51257">
    <property type="entry name" value="PROKAR_LIPOPROTEIN"/>
    <property type="match status" value="1"/>
</dbReference>
<dbReference type="Gene3D" id="3.10.450.50">
    <property type="match status" value="2"/>
</dbReference>
<feature type="domain" description="SnoaL-like" evidence="1">
    <location>
        <begin position="43"/>
        <end position="164"/>
    </location>
</feature>
<dbReference type="InterPro" id="IPR037401">
    <property type="entry name" value="SnoaL-like"/>
</dbReference>
<dbReference type="AlphaFoldDB" id="A0A1H4UJX1"/>
<protein>
    <submittedName>
        <fullName evidence="2">SnoaL-like domain-containing protein</fullName>
    </submittedName>
</protein>
<accession>A0A1H4UJX1</accession>
<dbReference type="Pfam" id="PF13474">
    <property type="entry name" value="SnoaL_3"/>
    <property type="match status" value="2"/>
</dbReference>
<dbReference type="Proteomes" id="UP000198992">
    <property type="component" value="Unassembled WGS sequence"/>
</dbReference>
<dbReference type="InterPro" id="IPR032710">
    <property type="entry name" value="NTF2-like_dom_sf"/>
</dbReference>
<evidence type="ECO:0000313" key="2">
    <source>
        <dbReference type="EMBL" id="SEC69106.1"/>
    </source>
</evidence>
<dbReference type="EMBL" id="FNTH01000001">
    <property type="protein sequence ID" value="SEC69106.1"/>
    <property type="molecule type" value="Genomic_DNA"/>
</dbReference>
<organism evidence="2 3">
    <name type="scientific">Bradyrhizobium erythrophlei</name>
    <dbReference type="NCBI Taxonomy" id="1437360"/>
    <lineage>
        <taxon>Bacteria</taxon>
        <taxon>Pseudomonadati</taxon>
        <taxon>Pseudomonadota</taxon>
        <taxon>Alphaproteobacteria</taxon>
        <taxon>Hyphomicrobiales</taxon>
        <taxon>Nitrobacteraceae</taxon>
        <taxon>Bradyrhizobium</taxon>
    </lineage>
</organism>
<evidence type="ECO:0000313" key="3">
    <source>
        <dbReference type="Proteomes" id="UP000198992"/>
    </source>
</evidence>
<reference evidence="2 3" key="1">
    <citation type="submission" date="2016-10" db="EMBL/GenBank/DDBJ databases">
        <authorList>
            <person name="de Groot N.N."/>
        </authorList>
    </citation>
    <scope>NUCLEOTIDE SEQUENCE [LARGE SCALE GENOMIC DNA]</scope>
    <source>
        <strain evidence="2 3">MT12</strain>
    </source>
</reference>
<dbReference type="OrthoDB" id="9812295at2"/>